<sequence>MQEDSSERHTKLCIKCSNSTVTDDHKSSVSVGKISSTVPFPDISKMSVIDGYKSPGPTSFSTSTKTAPFTKRVKVNISHNEAKDNEDKIKPRVDNMHGEMSGQSIKVHQDSQLSCAGDKSFERKTFHTPSKYKVMNSKESVSHSSSKASSMDNLACLSVSAKHPVSLKTQITTMQFKSHTKNDSISSPNSQAPGKLSNSTAGHLSSPTNATATLSDEELAKRLHQELNSSRRVSRVPRGFHANDLQSISSVGNSMLSKCSTSSGGKFQVVVSKRKNKKKTSKSSEEKNKSDIHLSHGHRKRHALMGSDDSERGSAQKRPLDVSLSTENSTEHISTTDDDSGPNSLTLPALIDGMMNKGKDMTYAELCDAVLPHWKSLRKPDGERYEYSSHLHAVHDCLRNRNEWAHLIDPTTKMMRSGKKRKFDATLEHETLTNQMKTLRQRVNKSGKSCGEDVPRGKRNTRKGKRLALQGRVVVGGKSRKKPKTPLSEDDLSSFSSSGDEQSVSSEDDIQGTRSDAAPSETSTSDYSD</sequence>
<organism evidence="5 6">
    <name type="scientific">Zostera marina</name>
    <name type="common">Eelgrass</name>
    <dbReference type="NCBI Taxonomy" id="29655"/>
    <lineage>
        <taxon>Eukaryota</taxon>
        <taxon>Viridiplantae</taxon>
        <taxon>Streptophyta</taxon>
        <taxon>Embryophyta</taxon>
        <taxon>Tracheophyta</taxon>
        <taxon>Spermatophyta</taxon>
        <taxon>Magnoliopsida</taxon>
        <taxon>Liliopsida</taxon>
        <taxon>Zosteraceae</taxon>
        <taxon>Zostera</taxon>
    </lineage>
</organism>
<evidence type="ECO:0000256" key="2">
    <source>
        <dbReference type="ARBA" id="ARBA00023242"/>
    </source>
</evidence>
<dbReference type="PANTHER" id="PTHR14571">
    <property type="entry name" value="HISTONE-LYSINE N-METHYLTRANSFERASE SET-26-RELATED"/>
    <property type="match status" value="1"/>
</dbReference>
<feature type="compositionally biased region" description="Basic and acidic residues" evidence="3">
    <location>
        <begin position="309"/>
        <end position="320"/>
    </location>
</feature>
<feature type="region of interest" description="Disordered" evidence="3">
    <location>
        <begin position="442"/>
        <end position="529"/>
    </location>
</feature>
<protein>
    <recommendedName>
        <fullName evidence="4">DUF7648 domain-containing protein</fullName>
    </recommendedName>
</protein>
<feature type="compositionally biased region" description="Polar residues" evidence="3">
    <location>
        <begin position="520"/>
        <end position="529"/>
    </location>
</feature>
<gene>
    <name evidence="5" type="ORF">ZOSMA_44G01280</name>
</gene>
<comment type="caution">
    <text evidence="5">The sequence shown here is derived from an EMBL/GenBank/DDBJ whole genome shotgun (WGS) entry which is preliminary data.</text>
</comment>
<feature type="compositionally biased region" description="Low complexity" evidence="3">
    <location>
        <begin position="493"/>
        <end position="505"/>
    </location>
</feature>
<dbReference type="GO" id="GO:0005634">
    <property type="term" value="C:nucleus"/>
    <property type="evidence" value="ECO:0000318"/>
    <property type="project" value="GO_Central"/>
</dbReference>
<evidence type="ECO:0000256" key="3">
    <source>
        <dbReference type="SAM" id="MobiDB-lite"/>
    </source>
</evidence>
<dbReference type="Proteomes" id="UP000036987">
    <property type="component" value="Unassembled WGS sequence"/>
</dbReference>
<feature type="compositionally biased region" description="Basic and acidic residues" evidence="3">
    <location>
        <begin position="282"/>
        <end position="294"/>
    </location>
</feature>
<keyword evidence="6" id="KW-1185">Reference proteome</keyword>
<dbReference type="EMBL" id="LFYR01001330">
    <property type="protein sequence ID" value="KMZ62728.1"/>
    <property type="molecule type" value="Genomic_DNA"/>
</dbReference>
<feature type="compositionally biased region" description="Basic residues" evidence="3">
    <location>
        <begin position="457"/>
        <end position="466"/>
    </location>
</feature>
<accession>A0A0K9P180</accession>
<feature type="region of interest" description="Disordered" evidence="3">
    <location>
        <begin position="255"/>
        <end position="345"/>
    </location>
</feature>
<dbReference type="InterPro" id="IPR056065">
    <property type="entry name" value="DUF7648"/>
</dbReference>
<evidence type="ECO:0000256" key="1">
    <source>
        <dbReference type="ARBA" id="ARBA00004123"/>
    </source>
</evidence>
<feature type="compositionally biased region" description="Polar residues" evidence="3">
    <location>
        <begin position="28"/>
        <end position="38"/>
    </location>
</feature>
<feature type="compositionally biased region" description="Basic residues" evidence="3">
    <location>
        <begin position="272"/>
        <end position="281"/>
    </location>
</feature>
<reference evidence="6" key="1">
    <citation type="journal article" date="2016" name="Nature">
        <title>The genome of the seagrass Zostera marina reveals angiosperm adaptation to the sea.</title>
        <authorList>
            <person name="Olsen J.L."/>
            <person name="Rouze P."/>
            <person name="Verhelst B."/>
            <person name="Lin Y.-C."/>
            <person name="Bayer T."/>
            <person name="Collen J."/>
            <person name="Dattolo E."/>
            <person name="De Paoli E."/>
            <person name="Dittami S."/>
            <person name="Maumus F."/>
            <person name="Michel G."/>
            <person name="Kersting A."/>
            <person name="Lauritano C."/>
            <person name="Lohaus R."/>
            <person name="Toepel M."/>
            <person name="Tonon T."/>
            <person name="Vanneste K."/>
            <person name="Amirebrahimi M."/>
            <person name="Brakel J."/>
            <person name="Bostroem C."/>
            <person name="Chovatia M."/>
            <person name="Grimwood J."/>
            <person name="Jenkins J.W."/>
            <person name="Jueterbock A."/>
            <person name="Mraz A."/>
            <person name="Stam W.T."/>
            <person name="Tice H."/>
            <person name="Bornberg-Bauer E."/>
            <person name="Green P.J."/>
            <person name="Pearson G.A."/>
            <person name="Procaccini G."/>
            <person name="Duarte C.M."/>
            <person name="Schmutz J."/>
            <person name="Reusch T.B.H."/>
            <person name="Van de Peer Y."/>
        </authorList>
    </citation>
    <scope>NUCLEOTIDE SEQUENCE [LARGE SCALE GENOMIC DNA]</scope>
    <source>
        <strain evidence="6">cv. Finnish</strain>
    </source>
</reference>
<name>A0A0K9P180_ZOSMR</name>
<evidence type="ECO:0000313" key="6">
    <source>
        <dbReference type="Proteomes" id="UP000036987"/>
    </source>
</evidence>
<feature type="compositionally biased region" description="Polar residues" evidence="3">
    <location>
        <begin position="323"/>
        <end position="333"/>
    </location>
</feature>
<keyword evidence="2" id="KW-0539">Nucleus</keyword>
<comment type="subcellular location">
    <subcellularLocation>
        <location evidence="1">Nucleus</location>
    </subcellularLocation>
</comment>
<feature type="compositionally biased region" description="Polar residues" evidence="3">
    <location>
        <begin position="255"/>
        <end position="265"/>
    </location>
</feature>
<proteinExistence type="predicted"/>
<dbReference type="AlphaFoldDB" id="A0A0K9P180"/>
<dbReference type="OrthoDB" id="79252at2759"/>
<feature type="region of interest" description="Disordered" evidence="3">
    <location>
        <begin position="20"/>
        <end position="40"/>
    </location>
</feature>
<dbReference type="Pfam" id="PF24659">
    <property type="entry name" value="DUF7648"/>
    <property type="match status" value="1"/>
</dbReference>
<dbReference type="PANTHER" id="PTHR14571:SF9">
    <property type="entry name" value="HISTONE-LYSINE N-METHYLTRANSFERASE SET-26-RELATED"/>
    <property type="match status" value="1"/>
</dbReference>
<feature type="region of interest" description="Disordered" evidence="3">
    <location>
        <begin position="178"/>
        <end position="211"/>
    </location>
</feature>
<feature type="domain" description="DUF7648" evidence="4">
    <location>
        <begin position="346"/>
        <end position="408"/>
    </location>
</feature>
<evidence type="ECO:0000313" key="5">
    <source>
        <dbReference type="EMBL" id="KMZ62728.1"/>
    </source>
</evidence>
<evidence type="ECO:0000259" key="4">
    <source>
        <dbReference type="Pfam" id="PF24659"/>
    </source>
</evidence>